<feature type="transmembrane region" description="Helical" evidence="1">
    <location>
        <begin position="14"/>
        <end position="33"/>
    </location>
</feature>
<proteinExistence type="predicted"/>
<comment type="caution">
    <text evidence="2">The sequence shown here is derived from an EMBL/GenBank/DDBJ whole genome shotgun (WGS) entry which is preliminary data.</text>
</comment>
<evidence type="ECO:0000313" key="3">
    <source>
        <dbReference type="Proteomes" id="UP001597425"/>
    </source>
</evidence>
<evidence type="ECO:0000313" key="2">
    <source>
        <dbReference type="EMBL" id="MFD2308952.1"/>
    </source>
</evidence>
<keyword evidence="1" id="KW-0812">Transmembrane</keyword>
<keyword evidence="1" id="KW-1133">Transmembrane helix</keyword>
<accession>A0ABW5E6J8</accession>
<organism evidence="2 3">
    <name type="scientific">Microbulbifer halophilus</name>
    <dbReference type="NCBI Taxonomy" id="453963"/>
    <lineage>
        <taxon>Bacteria</taxon>
        <taxon>Pseudomonadati</taxon>
        <taxon>Pseudomonadota</taxon>
        <taxon>Gammaproteobacteria</taxon>
        <taxon>Cellvibrionales</taxon>
        <taxon>Microbulbiferaceae</taxon>
        <taxon>Microbulbifer</taxon>
    </lineage>
</organism>
<gene>
    <name evidence="2" type="ORF">ACFSKX_00855</name>
</gene>
<keyword evidence="1" id="KW-0472">Membrane</keyword>
<evidence type="ECO:0008006" key="4">
    <source>
        <dbReference type="Google" id="ProtNLM"/>
    </source>
</evidence>
<sequence>MYDSRMLAFLSDTYPNSLAIIVSAILVVILYEGRNFLPHFSSYTLGILLYEFLQVVLPEGTFDIMDLLMTAIMYLMVVLIWVLAQQRAILIESSGDRVAAHKDANHK</sequence>
<keyword evidence="3" id="KW-1185">Reference proteome</keyword>
<name>A0ABW5E6J8_9GAMM</name>
<feature type="transmembrane region" description="Helical" evidence="1">
    <location>
        <begin position="64"/>
        <end position="84"/>
    </location>
</feature>
<reference evidence="3" key="1">
    <citation type="journal article" date="2019" name="Int. J. Syst. Evol. Microbiol.">
        <title>The Global Catalogue of Microorganisms (GCM) 10K type strain sequencing project: providing services to taxonomists for standard genome sequencing and annotation.</title>
        <authorList>
            <consortium name="The Broad Institute Genomics Platform"/>
            <consortium name="The Broad Institute Genome Sequencing Center for Infectious Disease"/>
            <person name="Wu L."/>
            <person name="Ma J."/>
        </authorList>
    </citation>
    <scope>NUCLEOTIDE SEQUENCE [LARGE SCALE GENOMIC DNA]</scope>
    <source>
        <strain evidence="3">KCTC 12848</strain>
    </source>
</reference>
<evidence type="ECO:0000256" key="1">
    <source>
        <dbReference type="SAM" id="Phobius"/>
    </source>
</evidence>
<dbReference type="EMBL" id="JBHUJD010000001">
    <property type="protein sequence ID" value="MFD2308952.1"/>
    <property type="molecule type" value="Genomic_DNA"/>
</dbReference>
<dbReference type="Proteomes" id="UP001597425">
    <property type="component" value="Unassembled WGS sequence"/>
</dbReference>
<protein>
    <recommendedName>
        <fullName evidence="4">DUF2127 domain-containing protein</fullName>
    </recommendedName>
</protein>